<dbReference type="Gene3D" id="1.10.10.60">
    <property type="entry name" value="Homeodomain-like"/>
    <property type="match status" value="1"/>
</dbReference>
<sequence length="643" mass="72581">MNPEPTILKKLDNLIEANLDNPDFALNAVCQELGVSRSQLHRMLIEETQLSTTLYIRKKRLEKAKILLSTTNLRISEITDAVGISSHANFSKYFIEEFNISPRDFKKRVEEQKNSVQKPKNEVEYLPEPARVQEPPAAFARNPVDISAASTPDFSKMYALVVLFVVIGIGYYFMAHSQIFKSNSELTAIPENSVAILPFKNLGEAQKSYFSEGVMEQIHSSLASFNELKIISTTSSNKYANTPKTIPQIAQELRVNYLLNGTVLQIENQVRITVELVRAKDDRVVWTKKFEGDTKNIFSYMNTVSKEVAGELNQKLTHKLDKTPTQSLPAYNQYLQGRQLLQTRTKEKTEAGITKFDKAIELDAGFADAYADKAIAYFLMGEDQFMEVETAYKMAEKNALTAIRLDAENGRAYAVLGLIYKVQNKWEQAMTTLHIALKFSPNDALITYWYSLTLRSIGQMEEAIKYSTKAVSLDPLSSTIYSGHIIGCAYAGQLATAEKAIEDGQLVFNETHLFHNAKAFYYLKRQEYKAALAEFLQCDQLSARIYYKTLIAYTKAKLGQQSEAELYLKSLPPIPDNYKYFATVYAGLGARDNCLKYLQLAAEKSDSPNYLKVSPLFVFLHNDARFNAILQKLGLLNPAFSTP</sequence>
<evidence type="ECO:0000256" key="5">
    <source>
        <dbReference type="SAM" id="Phobius"/>
    </source>
</evidence>
<evidence type="ECO:0000256" key="4">
    <source>
        <dbReference type="PROSITE-ProRule" id="PRU00339"/>
    </source>
</evidence>
<dbReference type="GO" id="GO:0003700">
    <property type="term" value="F:DNA-binding transcription factor activity"/>
    <property type="evidence" value="ECO:0007669"/>
    <property type="project" value="InterPro"/>
</dbReference>
<reference evidence="7 8" key="1">
    <citation type="submission" date="2018-07" db="EMBL/GenBank/DDBJ databases">
        <title>Genome analysis of Runella aurantiaca.</title>
        <authorList>
            <person name="Yang X."/>
        </authorList>
    </citation>
    <scope>NUCLEOTIDE SEQUENCE [LARGE SCALE GENOMIC DNA]</scope>
    <source>
        <strain evidence="7 8">YX9</strain>
    </source>
</reference>
<dbReference type="InterPro" id="IPR041215">
    <property type="entry name" value="FlgO_dom"/>
</dbReference>
<dbReference type="PANTHER" id="PTHR43280:SF2">
    <property type="entry name" value="HTH-TYPE TRANSCRIPTIONAL REGULATOR EXSA"/>
    <property type="match status" value="1"/>
</dbReference>
<evidence type="ECO:0000256" key="3">
    <source>
        <dbReference type="ARBA" id="ARBA00023163"/>
    </source>
</evidence>
<keyword evidence="4" id="KW-0802">TPR repeat</keyword>
<dbReference type="InterPro" id="IPR018062">
    <property type="entry name" value="HTH_AraC-typ_CS"/>
</dbReference>
<dbReference type="EMBL" id="QPIW01000002">
    <property type="protein sequence ID" value="RDB07420.1"/>
    <property type="molecule type" value="Genomic_DNA"/>
</dbReference>
<dbReference type="InterPro" id="IPR019734">
    <property type="entry name" value="TPR_rpt"/>
</dbReference>
<dbReference type="Pfam" id="PF12833">
    <property type="entry name" value="HTH_18"/>
    <property type="match status" value="1"/>
</dbReference>
<proteinExistence type="predicted"/>
<name>A0A369IEZ4_9BACT</name>
<protein>
    <submittedName>
        <fullName evidence="7">Helix-turn-helix domain-containing protein</fullName>
    </submittedName>
</protein>
<dbReference type="Gene3D" id="1.25.40.10">
    <property type="entry name" value="Tetratricopeptide repeat domain"/>
    <property type="match status" value="1"/>
</dbReference>
<gene>
    <name evidence="7" type="ORF">DVG78_05305</name>
</gene>
<dbReference type="Pfam" id="PF17680">
    <property type="entry name" value="FlgO"/>
    <property type="match status" value="1"/>
</dbReference>
<keyword evidence="5" id="KW-0472">Membrane</keyword>
<keyword evidence="2" id="KW-0238">DNA-binding</keyword>
<accession>A0A369IEZ4</accession>
<evidence type="ECO:0000259" key="6">
    <source>
        <dbReference type="PROSITE" id="PS01124"/>
    </source>
</evidence>
<dbReference type="Gene3D" id="3.40.50.10070">
    <property type="entry name" value="TolB, N-terminal domain"/>
    <property type="match status" value="1"/>
</dbReference>
<dbReference type="InterPro" id="IPR018060">
    <property type="entry name" value="HTH_AraC"/>
</dbReference>
<dbReference type="SUPFAM" id="SSF48452">
    <property type="entry name" value="TPR-like"/>
    <property type="match status" value="1"/>
</dbReference>
<keyword evidence="5" id="KW-1133">Transmembrane helix</keyword>
<dbReference type="InterPro" id="IPR011990">
    <property type="entry name" value="TPR-like_helical_dom_sf"/>
</dbReference>
<evidence type="ECO:0000256" key="1">
    <source>
        <dbReference type="ARBA" id="ARBA00023015"/>
    </source>
</evidence>
<feature type="transmembrane region" description="Helical" evidence="5">
    <location>
        <begin position="157"/>
        <end position="174"/>
    </location>
</feature>
<dbReference type="OrthoDB" id="9779074at2"/>
<evidence type="ECO:0000256" key="2">
    <source>
        <dbReference type="ARBA" id="ARBA00023125"/>
    </source>
</evidence>
<dbReference type="PROSITE" id="PS50005">
    <property type="entry name" value="TPR"/>
    <property type="match status" value="1"/>
</dbReference>
<keyword evidence="5" id="KW-0812">Transmembrane</keyword>
<dbReference type="SMART" id="SM00028">
    <property type="entry name" value="TPR"/>
    <property type="match status" value="4"/>
</dbReference>
<dbReference type="PANTHER" id="PTHR43280">
    <property type="entry name" value="ARAC-FAMILY TRANSCRIPTIONAL REGULATOR"/>
    <property type="match status" value="1"/>
</dbReference>
<dbReference type="InterPro" id="IPR009057">
    <property type="entry name" value="Homeodomain-like_sf"/>
</dbReference>
<feature type="repeat" description="TPR" evidence="4">
    <location>
        <begin position="410"/>
        <end position="443"/>
    </location>
</feature>
<comment type="caution">
    <text evidence="7">The sequence shown here is derived from an EMBL/GenBank/DDBJ whole genome shotgun (WGS) entry which is preliminary data.</text>
</comment>
<feature type="domain" description="HTH araC/xylS-type" evidence="6">
    <location>
        <begin position="9"/>
        <end position="108"/>
    </location>
</feature>
<dbReference type="PROSITE" id="PS00041">
    <property type="entry name" value="HTH_ARAC_FAMILY_1"/>
    <property type="match status" value="1"/>
</dbReference>
<dbReference type="PROSITE" id="PS01124">
    <property type="entry name" value="HTH_ARAC_FAMILY_2"/>
    <property type="match status" value="1"/>
</dbReference>
<dbReference type="RefSeq" id="WP_114459993.1">
    <property type="nucleotide sequence ID" value="NZ_QPIW01000002.1"/>
</dbReference>
<dbReference type="GO" id="GO:0043565">
    <property type="term" value="F:sequence-specific DNA binding"/>
    <property type="evidence" value="ECO:0007669"/>
    <property type="project" value="InterPro"/>
</dbReference>
<keyword evidence="3" id="KW-0804">Transcription</keyword>
<dbReference type="SUPFAM" id="SSF46689">
    <property type="entry name" value="Homeodomain-like"/>
    <property type="match status" value="1"/>
</dbReference>
<keyword evidence="1" id="KW-0805">Transcription regulation</keyword>
<keyword evidence="8" id="KW-1185">Reference proteome</keyword>
<evidence type="ECO:0000313" key="8">
    <source>
        <dbReference type="Proteomes" id="UP000253141"/>
    </source>
</evidence>
<dbReference type="Proteomes" id="UP000253141">
    <property type="component" value="Unassembled WGS sequence"/>
</dbReference>
<evidence type="ECO:0000313" key="7">
    <source>
        <dbReference type="EMBL" id="RDB07420.1"/>
    </source>
</evidence>
<dbReference type="SMART" id="SM00342">
    <property type="entry name" value="HTH_ARAC"/>
    <property type="match status" value="1"/>
</dbReference>
<dbReference type="AlphaFoldDB" id="A0A369IEZ4"/>
<organism evidence="7 8">
    <name type="scientific">Runella aurantiaca</name>
    <dbReference type="NCBI Taxonomy" id="2282308"/>
    <lineage>
        <taxon>Bacteria</taxon>
        <taxon>Pseudomonadati</taxon>
        <taxon>Bacteroidota</taxon>
        <taxon>Cytophagia</taxon>
        <taxon>Cytophagales</taxon>
        <taxon>Spirosomataceae</taxon>
        <taxon>Runella</taxon>
    </lineage>
</organism>